<dbReference type="GO" id="GO:0004853">
    <property type="term" value="F:uroporphyrinogen decarboxylase activity"/>
    <property type="evidence" value="ECO:0007669"/>
    <property type="project" value="InterPro"/>
</dbReference>
<evidence type="ECO:0000259" key="1">
    <source>
        <dbReference type="Pfam" id="PF01208"/>
    </source>
</evidence>
<dbReference type="Gene3D" id="3.20.20.210">
    <property type="match status" value="1"/>
</dbReference>
<proteinExistence type="predicted"/>
<feature type="domain" description="Uroporphyrinogen decarboxylase (URO-D)" evidence="1">
    <location>
        <begin position="73"/>
        <end position="243"/>
    </location>
</feature>
<feature type="non-terminal residue" evidence="2">
    <location>
        <position position="280"/>
    </location>
</feature>
<dbReference type="InterPro" id="IPR038071">
    <property type="entry name" value="UROD/MetE-like_sf"/>
</dbReference>
<sequence>KKIDDIPVSFELVGETDLKEFYVDAPKNWKPKKYAPFVFDVEDYAEEKNIKKEDEWGVIWSYGDTLAASGIPVDGPLKDIEEIKDYKFPDPYGPGRFDKIQSIIEKYRSKYCYVTWIGLLFERLYFLLGFNETLIELAVNTKKVEYALDRIVDFQLGLINNLSDTLKDRVHAFASTDDWGGQKNLFIDPEMWRKVFKPRYARIADEIHKRGLDFWIHSDGKIEEIIPDFIEIGVDVFNLNTSRLLGIKEFGERFAGKSCFCTYIDLQDTAVFGSREEIIE</sequence>
<dbReference type="Pfam" id="PF01208">
    <property type="entry name" value="URO-D"/>
    <property type="match status" value="1"/>
</dbReference>
<dbReference type="AlphaFoldDB" id="X1E1M2"/>
<protein>
    <recommendedName>
        <fullName evidence="1">Uroporphyrinogen decarboxylase (URO-D) domain-containing protein</fullName>
    </recommendedName>
</protein>
<gene>
    <name evidence="2" type="ORF">S01H4_45871</name>
</gene>
<dbReference type="GO" id="GO:0006779">
    <property type="term" value="P:porphyrin-containing compound biosynthetic process"/>
    <property type="evidence" value="ECO:0007669"/>
    <property type="project" value="InterPro"/>
</dbReference>
<dbReference type="InterPro" id="IPR000257">
    <property type="entry name" value="Uroporphyrinogen_deCOase"/>
</dbReference>
<accession>X1E1M2</accession>
<name>X1E1M2_9ZZZZ</name>
<evidence type="ECO:0000313" key="2">
    <source>
        <dbReference type="EMBL" id="GAH02538.1"/>
    </source>
</evidence>
<feature type="non-terminal residue" evidence="2">
    <location>
        <position position="1"/>
    </location>
</feature>
<dbReference type="EMBL" id="BART01025573">
    <property type="protein sequence ID" value="GAH02538.1"/>
    <property type="molecule type" value="Genomic_DNA"/>
</dbReference>
<reference evidence="2" key="1">
    <citation type="journal article" date="2014" name="Front. Microbiol.">
        <title>High frequency of phylogenetically diverse reductive dehalogenase-homologous genes in deep subseafloor sedimentary metagenomes.</title>
        <authorList>
            <person name="Kawai M."/>
            <person name="Futagami T."/>
            <person name="Toyoda A."/>
            <person name="Takaki Y."/>
            <person name="Nishi S."/>
            <person name="Hori S."/>
            <person name="Arai W."/>
            <person name="Tsubouchi T."/>
            <person name="Morono Y."/>
            <person name="Uchiyama I."/>
            <person name="Ito T."/>
            <person name="Fujiyama A."/>
            <person name="Inagaki F."/>
            <person name="Takami H."/>
        </authorList>
    </citation>
    <scope>NUCLEOTIDE SEQUENCE</scope>
    <source>
        <strain evidence="2">Expedition CK06-06</strain>
    </source>
</reference>
<organism evidence="2">
    <name type="scientific">marine sediment metagenome</name>
    <dbReference type="NCBI Taxonomy" id="412755"/>
    <lineage>
        <taxon>unclassified sequences</taxon>
        <taxon>metagenomes</taxon>
        <taxon>ecological metagenomes</taxon>
    </lineage>
</organism>
<dbReference type="SUPFAM" id="SSF51726">
    <property type="entry name" value="UROD/MetE-like"/>
    <property type="match status" value="1"/>
</dbReference>
<comment type="caution">
    <text evidence="2">The sequence shown here is derived from an EMBL/GenBank/DDBJ whole genome shotgun (WGS) entry which is preliminary data.</text>
</comment>